<name>A0A3S5B0I3_9PLAT</name>
<dbReference type="AlphaFoldDB" id="A0A3S5B0I3"/>
<organism evidence="2 3">
    <name type="scientific">Protopolystoma xenopodis</name>
    <dbReference type="NCBI Taxonomy" id="117903"/>
    <lineage>
        <taxon>Eukaryota</taxon>
        <taxon>Metazoa</taxon>
        <taxon>Spiralia</taxon>
        <taxon>Lophotrochozoa</taxon>
        <taxon>Platyhelminthes</taxon>
        <taxon>Monogenea</taxon>
        <taxon>Polyopisthocotylea</taxon>
        <taxon>Polystomatidea</taxon>
        <taxon>Polystomatidae</taxon>
        <taxon>Protopolystoma</taxon>
    </lineage>
</organism>
<dbReference type="EMBL" id="CAAALY010273807">
    <property type="protein sequence ID" value="VEL42327.1"/>
    <property type="molecule type" value="Genomic_DNA"/>
</dbReference>
<feature type="region of interest" description="Disordered" evidence="1">
    <location>
        <begin position="1"/>
        <end position="24"/>
    </location>
</feature>
<keyword evidence="3" id="KW-1185">Reference proteome</keyword>
<evidence type="ECO:0000313" key="3">
    <source>
        <dbReference type="Proteomes" id="UP000784294"/>
    </source>
</evidence>
<sequence>MTPPLGPAKSNHHDPPSISHDTALPLLPPLPLVHMQSILFPSVGILVLDPKTGRQEWQDDRGKLPSTFSCTQSIQPGRFVIGIWPTRTRNPNQQTSLDPSVYS</sequence>
<gene>
    <name evidence="2" type="ORF">PXEA_LOCUS35767</name>
</gene>
<evidence type="ECO:0000313" key="2">
    <source>
        <dbReference type="EMBL" id="VEL42327.1"/>
    </source>
</evidence>
<dbReference type="Proteomes" id="UP000784294">
    <property type="component" value="Unassembled WGS sequence"/>
</dbReference>
<accession>A0A3S5B0I3</accession>
<protein>
    <submittedName>
        <fullName evidence="2">Uncharacterized protein</fullName>
    </submittedName>
</protein>
<comment type="caution">
    <text evidence="2">The sequence shown here is derived from an EMBL/GenBank/DDBJ whole genome shotgun (WGS) entry which is preliminary data.</text>
</comment>
<proteinExistence type="predicted"/>
<evidence type="ECO:0000256" key="1">
    <source>
        <dbReference type="SAM" id="MobiDB-lite"/>
    </source>
</evidence>
<reference evidence="2" key="1">
    <citation type="submission" date="2018-11" db="EMBL/GenBank/DDBJ databases">
        <authorList>
            <consortium name="Pathogen Informatics"/>
        </authorList>
    </citation>
    <scope>NUCLEOTIDE SEQUENCE</scope>
</reference>